<reference evidence="1 2" key="1">
    <citation type="submission" date="2018-09" db="EMBL/GenBank/DDBJ databases">
        <title>Discovery and Ecogenomic Context for Candidatus Cryosericales, a Global Caldiserica Order Active in Thawing Permafrost.</title>
        <authorList>
            <person name="Martinez M.A."/>
            <person name="Woodcroft B.J."/>
            <person name="Ignacio Espinoza J.C."/>
            <person name="Zayed A."/>
            <person name="Singleton C.M."/>
            <person name="Boyd J."/>
            <person name="Li Y.-F."/>
            <person name="Purvine S."/>
            <person name="Maughan H."/>
            <person name="Hodgkins S.B."/>
            <person name="Anderson D."/>
            <person name="Sederholm M."/>
            <person name="Temperton B."/>
            <person name="Saleska S.R."/>
            <person name="Tyson G.W."/>
            <person name="Rich V.I."/>
        </authorList>
    </citation>
    <scope>NUCLEOTIDE SEQUENCE [LARGE SCALE GENOMIC DNA]</scope>
    <source>
        <strain evidence="1 2">SMC1</strain>
    </source>
</reference>
<comment type="caution">
    <text evidence="1">The sequence shown here is derived from an EMBL/GenBank/DDBJ whole genome shotgun (WGS) entry which is preliminary data.</text>
</comment>
<dbReference type="AlphaFoldDB" id="A0A398DMD1"/>
<dbReference type="OrthoDB" id="9774673at2"/>
<dbReference type="Proteomes" id="UP000266113">
    <property type="component" value="Unassembled WGS sequence"/>
</dbReference>
<accession>A0A398DMD1</accession>
<keyword evidence="2" id="KW-1185">Reference proteome</keyword>
<dbReference type="RefSeq" id="WP_119085784.1">
    <property type="nucleotide sequence ID" value="NZ_QXIY01000021.1"/>
</dbReference>
<evidence type="ECO:0000313" key="2">
    <source>
        <dbReference type="Proteomes" id="UP000266113"/>
    </source>
</evidence>
<organism evidence="1 2">
    <name type="scientific">Candidatus Cryosericum septentrionale</name>
    <dbReference type="NCBI Taxonomy" id="2290913"/>
    <lineage>
        <taxon>Bacteria</taxon>
        <taxon>Pseudomonadati</taxon>
        <taxon>Caldisericota/Cryosericota group</taxon>
        <taxon>Candidatus Cryosericota</taxon>
        <taxon>Candidatus Cryosericia</taxon>
        <taxon>Candidatus Cryosericales</taxon>
        <taxon>Candidatus Cryosericaceae</taxon>
        <taxon>Candidatus Cryosericum</taxon>
    </lineage>
</organism>
<gene>
    <name evidence="1" type="ORF">SMC1_05480</name>
</gene>
<dbReference type="EMBL" id="QXIY01000021">
    <property type="protein sequence ID" value="RIE16722.1"/>
    <property type="molecule type" value="Genomic_DNA"/>
</dbReference>
<name>A0A398DMD1_9BACT</name>
<protein>
    <submittedName>
        <fullName evidence="1">Uncharacterized protein</fullName>
    </submittedName>
</protein>
<proteinExistence type="predicted"/>
<sequence length="199" mass="22205">MNDIRKSLESRSKAPRTARELAEYFGVPYKTAWGWFSGRVLPKNEEIRDQLMMLIQAETIPAEPEDGLPFRPSVHVVPVAAKGTVADKGSEQMLIDEVRSLAAELNAKLALLGEAVKATENSPAGTDHLLEVFLQQLYDLSSTLAVVASDESRRNAFRRRINKADVAYITTLLGALLDEQKFTLWQAFQDFPMKGGRRT</sequence>
<evidence type="ECO:0000313" key="1">
    <source>
        <dbReference type="EMBL" id="RIE16722.1"/>
    </source>
</evidence>